<evidence type="ECO:0000313" key="1">
    <source>
        <dbReference type="WBParaSite" id="MCU_002607-RB"/>
    </source>
</evidence>
<organism evidence="1">
    <name type="scientific">Mesocestoides corti</name>
    <name type="common">Flatworm</name>
    <dbReference type="NCBI Taxonomy" id="53468"/>
    <lineage>
        <taxon>Eukaryota</taxon>
        <taxon>Metazoa</taxon>
        <taxon>Spiralia</taxon>
        <taxon>Lophotrochozoa</taxon>
        <taxon>Platyhelminthes</taxon>
        <taxon>Cestoda</taxon>
        <taxon>Eucestoda</taxon>
        <taxon>Cyclophyllidea</taxon>
        <taxon>Mesocestoididae</taxon>
        <taxon>Mesocestoides</taxon>
    </lineage>
</organism>
<reference evidence="1" key="1">
    <citation type="submission" date="2019-11" db="UniProtKB">
        <authorList>
            <consortium name="WormBaseParasite"/>
        </authorList>
    </citation>
    <scope>IDENTIFICATION</scope>
</reference>
<dbReference type="WBParaSite" id="MCU_002607-RB">
    <property type="protein sequence ID" value="MCU_002607-RB"/>
    <property type="gene ID" value="MCU_002607"/>
</dbReference>
<name>A0A5K3ETW3_MESCO</name>
<accession>A0A5K3ETW3</accession>
<sequence>MAPPLNPEKQSKQPSFSFVLESLTFLGLGSCTNHTSTLRNCYPIWS</sequence>
<proteinExistence type="predicted"/>
<protein>
    <submittedName>
        <fullName evidence="1">Tyrosine-protein phosphatase non-receptor type 9</fullName>
    </submittedName>
</protein>
<dbReference type="AlphaFoldDB" id="A0A5K3ETW3"/>